<dbReference type="AlphaFoldDB" id="A0A9D1X7M4"/>
<protein>
    <submittedName>
        <fullName evidence="1">Uncharacterized protein</fullName>
    </submittedName>
</protein>
<comment type="caution">
    <text evidence="1">The sequence shown here is derived from an EMBL/GenBank/DDBJ whole genome shotgun (WGS) entry which is preliminary data.</text>
</comment>
<gene>
    <name evidence="1" type="ORF">H9977_03080</name>
</gene>
<reference evidence="1" key="1">
    <citation type="journal article" date="2021" name="PeerJ">
        <title>Extensive microbial diversity within the chicken gut microbiome revealed by metagenomics and culture.</title>
        <authorList>
            <person name="Gilroy R."/>
            <person name="Ravi A."/>
            <person name="Getino M."/>
            <person name="Pursley I."/>
            <person name="Horton D.L."/>
            <person name="Alikhan N.F."/>
            <person name="Baker D."/>
            <person name="Gharbi K."/>
            <person name="Hall N."/>
            <person name="Watson M."/>
            <person name="Adriaenssens E.M."/>
            <person name="Foster-Nyarko E."/>
            <person name="Jarju S."/>
            <person name="Secka A."/>
            <person name="Antonio M."/>
            <person name="Oren A."/>
            <person name="Chaudhuri R.R."/>
            <person name="La Ragione R."/>
            <person name="Hildebrand F."/>
            <person name="Pallen M.J."/>
        </authorList>
    </citation>
    <scope>NUCLEOTIDE SEQUENCE</scope>
    <source>
        <strain evidence="1">ChiGjej6B6-14162</strain>
    </source>
</reference>
<accession>A0A9D1X7M4</accession>
<name>A0A9D1X7M4_9BACT</name>
<proteinExistence type="predicted"/>
<organism evidence="1 2">
    <name type="scientific">Candidatus Parabacteroides intestinipullorum</name>
    <dbReference type="NCBI Taxonomy" id="2838723"/>
    <lineage>
        <taxon>Bacteria</taxon>
        <taxon>Pseudomonadati</taxon>
        <taxon>Bacteroidota</taxon>
        <taxon>Bacteroidia</taxon>
        <taxon>Bacteroidales</taxon>
        <taxon>Tannerellaceae</taxon>
        <taxon>Parabacteroides</taxon>
    </lineage>
</organism>
<dbReference type="EMBL" id="DXEL01000027">
    <property type="protein sequence ID" value="HIX74011.1"/>
    <property type="molecule type" value="Genomic_DNA"/>
</dbReference>
<sequence>MGKIIIIIFASFSMLFIEDAGAQEAKRFDRAAFEAKRNAYIMAEIGLTPEEAAEFIPLCDEYRNKKMEIGKEARRYERRLGKNPTDEEYERVLNSNVDVRIKEAELEKEYNDKFLKVISAEKLYKYKKAEIRFARDFMKGMKGNRTDNKHTR</sequence>
<evidence type="ECO:0000313" key="1">
    <source>
        <dbReference type="EMBL" id="HIX74011.1"/>
    </source>
</evidence>
<reference evidence="1" key="2">
    <citation type="submission" date="2021-04" db="EMBL/GenBank/DDBJ databases">
        <authorList>
            <person name="Gilroy R."/>
        </authorList>
    </citation>
    <scope>NUCLEOTIDE SEQUENCE</scope>
    <source>
        <strain evidence="1">ChiGjej6B6-14162</strain>
    </source>
</reference>
<evidence type="ECO:0000313" key="2">
    <source>
        <dbReference type="Proteomes" id="UP000886740"/>
    </source>
</evidence>
<dbReference type="Proteomes" id="UP000886740">
    <property type="component" value="Unassembled WGS sequence"/>
</dbReference>